<dbReference type="Proteomes" id="UP001159075">
    <property type="component" value="Unassembled WGS sequence"/>
</dbReference>
<protein>
    <submittedName>
        <fullName evidence="3">ATP-dependent RecD-like DNA helicase</fullName>
    </submittedName>
</protein>
<dbReference type="InterPro" id="IPR027417">
    <property type="entry name" value="P-loop_NTPase"/>
</dbReference>
<sequence length="453" mass="50372">MTLLKQIERANRKGSTVIRLTSESEELTDPSITRHGDWCGLTSDIEDELEIIRHLSRLKGHSSYWITPSIPPHFDVEQSLAVSKFFKSKLVVLCGSGGAGKTTVLVQIVKSLLEANVAESEIAIISPLAVIASRLGSKCGIAGYTIHRLLGFKQHEDGVFEPLHDESRPLPQTFFIIDEATLVSNKLALALFRAIPTGARVLIAGDKKQLKGVGKGDVFESLTKLPESVAYVIELVNNYRHKGSGIERFAEQITSTGEPEEFSSFDDLKFSFTTSDEHTYEVLRKKLKKIGADGLRGVQILCPEHDGILGTKSLNSLAIQIVSIGERVMFTSNNYRWSLFNGQSGIIKSSNENMTTIEVMGRLFKIETESLWDVVEPAYALTPNRCQGAEFALVIMVIPHKRTHIDLCWTYACCTRAKQCLAIVGSESEFRKAIRFKEVRNTLMNEISKSCYL</sequence>
<dbReference type="Gene3D" id="2.30.30.940">
    <property type="match status" value="1"/>
</dbReference>
<name>A0ABT6UH69_9GAMM</name>
<dbReference type="InterPro" id="IPR050534">
    <property type="entry name" value="Coronavir_polyprotein_1ab"/>
</dbReference>
<accession>A0ABT6UH69</accession>
<keyword evidence="1" id="KW-0547">Nucleotide-binding</keyword>
<dbReference type="EMBL" id="JAOTLW010000020">
    <property type="protein sequence ID" value="MDI5833322.1"/>
    <property type="molecule type" value="Genomic_DNA"/>
</dbReference>
<dbReference type="PANTHER" id="PTHR43788">
    <property type="entry name" value="DNA2/NAM7 HELICASE FAMILY MEMBER"/>
    <property type="match status" value="1"/>
</dbReference>
<organism evidence="3 4">
    <name type="scientific">Shewanella xiamenensis</name>
    <dbReference type="NCBI Taxonomy" id="332186"/>
    <lineage>
        <taxon>Bacteria</taxon>
        <taxon>Pseudomonadati</taxon>
        <taxon>Pseudomonadota</taxon>
        <taxon>Gammaproteobacteria</taxon>
        <taxon>Alteromonadales</taxon>
        <taxon>Shewanellaceae</taxon>
        <taxon>Shewanella</taxon>
    </lineage>
</organism>
<dbReference type="Pfam" id="PF13604">
    <property type="entry name" value="AAA_30"/>
    <property type="match status" value="1"/>
</dbReference>
<proteinExistence type="predicted"/>
<dbReference type="CDD" id="cd17933">
    <property type="entry name" value="DEXSc_RecD-like"/>
    <property type="match status" value="1"/>
</dbReference>
<gene>
    <name evidence="3" type="ORF">ODY93_17200</name>
</gene>
<evidence type="ECO:0000313" key="4">
    <source>
        <dbReference type="Proteomes" id="UP001159075"/>
    </source>
</evidence>
<dbReference type="PANTHER" id="PTHR43788:SF6">
    <property type="entry name" value="DNA HELICASE B"/>
    <property type="match status" value="1"/>
</dbReference>
<reference evidence="3 4" key="1">
    <citation type="submission" date="2022-09" db="EMBL/GenBank/DDBJ databases">
        <title>The outer-membrane cytochrome OmcA is essential for infection of Shewanella oneidensis by a zebrafish-associated bacteriophage.</title>
        <authorList>
            <person name="Grenfell A.W."/>
            <person name="Intile P."/>
            <person name="Mcfarlane J."/>
            <person name="Leung D."/>
            <person name="Abdalla K."/>
            <person name="Wold M."/>
            <person name="Kees E."/>
            <person name="Gralnick J."/>
        </authorList>
    </citation>
    <scope>NUCLEOTIDE SEQUENCE [LARGE SCALE GENOMIC DNA]</scope>
    <source>
        <strain evidence="3 4">NF-5</strain>
    </source>
</reference>
<evidence type="ECO:0000256" key="2">
    <source>
        <dbReference type="ARBA" id="ARBA00022840"/>
    </source>
</evidence>
<evidence type="ECO:0000313" key="3">
    <source>
        <dbReference type="EMBL" id="MDI5833322.1"/>
    </source>
</evidence>
<keyword evidence="2" id="KW-0067">ATP-binding</keyword>
<dbReference type="Gene3D" id="3.40.50.300">
    <property type="entry name" value="P-loop containing nucleotide triphosphate hydrolases"/>
    <property type="match status" value="2"/>
</dbReference>
<dbReference type="RefSeq" id="WP_282679861.1">
    <property type="nucleotide sequence ID" value="NZ_CP106875.1"/>
</dbReference>
<comment type="caution">
    <text evidence="3">The sequence shown here is derived from an EMBL/GenBank/DDBJ whole genome shotgun (WGS) entry which is preliminary data.</text>
</comment>
<dbReference type="SUPFAM" id="SSF52540">
    <property type="entry name" value="P-loop containing nucleoside triphosphate hydrolases"/>
    <property type="match status" value="2"/>
</dbReference>
<keyword evidence="4" id="KW-1185">Reference proteome</keyword>
<evidence type="ECO:0000256" key="1">
    <source>
        <dbReference type="ARBA" id="ARBA00022741"/>
    </source>
</evidence>